<dbReference type="RefSeq" id="WP_021250887.1">
    <property type="nucleotide sequence ID" value="NZ_ATJV01000103.1"/>
</dbReference>
<keyword evidence="2" id="KW-1185">Reference proteome</keyword>
<proteinExistence type="predicted"/>
<dbReference type="EMBL" id="ATJV01000103">
    <property type="protein sequence ID" value="EPZ14085.1"/>
    <property type="molecule type" value="Genomic_DNA"/>
</dbReference>
<gene>
    <name evidence="1" type="ORF">M622_07455</name>
</gene>
<dbReference type="eggNOG" id="ENOG5032YGW">
    <property type="taxonomic scope" value="Bacteria"/>
</dbReference>
<protein>
    <recommendedName>
        <fullName evidence="3">Peroxidase</fullName>
    </recommendedName>
</protein>
<dbReference type="PATRIC" id="fig|1348657.5.peg.3510"/>
<dbReference type="InterPro" id="IPR038125">
    <property type="entry name" value="HTHP_sf"/>
</dbReference>
<evidence type="ECO:0000313" key="1">
    <source>
        <dbReference type="EMBL" id="EPZ14085.1"/>
    </source>
</evidence>
<sequence>MSDLWLSTLKTATPQEGYELAIKLSRMGIKYTQPSDEVRQKLRDDYANNADSLTAVSQVVATNFQTVAAANNYWNERT</sequence>
<organism evidence="1 2">
    <name type="scientific">Thauera terpenica 58Eu</name>
    <dbReference type="NCBI Taxonomy" id="1348657"/>
    <lineage>
        <taxon>Bacteria</taxon>
        <taxon>Pseudomonadati</taxon>
        <taxon>Pseudomonadota</taxon>
        <taxon>Betaproteobacteria</taxon>
        <taxon>Rhodocyclales</taxon>
        <taxon>Zoogloeaceae</taxon>
        <taxon>Thauera</taxon>
    </lineage>
</organism>
<accession>S9ZA57</accession>
<dbReference type="OrthoDB" id="72286at2"/>
<dbReference type="Proteomes" id="UP000015455">
    <property type="component" value="Unassembled WGS sequence"/>
</dbReference>
<evidence type="ECO:0008006" key="3">
    <source>
        <dbReference type="Google" id="ProtNLM"/>
    </source>
</evidence>
<comment type="caution">
    <text evidence="1">The sequence shown here is derived from an EMBL/GenBank/DDBJ whole genome shotgun (WGS) entry which is preliminary data.</text>
</comment>
<reference evidence="1 2" key="1">
    <citation type="submission" date="2013-06" db="EMBL/GenBank/DDBJ databases">
        <title>Draft genome sequence of Thauera terpenica.</title>
        <authorList>
            <person name="Liu B."/>
            <person name="Frostegard A.H."/>
            <person name="Shapleigh J.P."/>
        </authorList>
    </citation>
    <scope>NUCLEOTIDE SEQUENCE [LARGE SCALE GENOMIC DNA]</scope>
    <source>
        <strain evidence="1 2">58Eu</strain>
    </source>
</reference>
<name>S9ZA57_9RHOO</name>
<dbReference type="STRING" id="1348657.M622_07455"/>
<dbReference type="Pfam" id="PF11534">
    <property type="entry name" value="HTHP"/>
    <property type="match status" value="1"/>
</dbReference>
<dbReference type="InterPro" id="IPR021111">
    <property type="entry name" value="Hexamer_Tyr-coord_heme_pr_HTHP"/>
</dbReference>
<evidence type="ECO:0000313" key="2">
    <source>
        <dbReference type="Proteomes" id="UP000015455"/>
    </source>
</evidence>
<dbReference type="AlphaFoldDB" id="S9ZA57"/>
<dbReference type="Gene3D" id="6.10.80.10">
    <property type="entry name" value="Hexameric tyrosine-coordinated heme protein (HTHP)"/>
    <property type="match status" value="1"/>
</dbReference>